<dbReference type="InterPro" id="IPR032466">
    <property type="entry name" value="Metal_Hydrolase"/>
</dbReference>
<dbReference type="RefSeq" id="WP_126724001.1">
    <property type="nucleotide sequence ID" value="NZ_RYZH01000005.1"/>
</dbReference>
<protein>
    <submittedName>
        <fullName evidence="1">Zn-dependent dipeptidase, microsomal dipeptidase</fullName>
    </submittedName>
</protein>
<dbReference type="SUPFAM" id="SSF51556">
    <property type="entry name" value="Metallo-dependent hydrolases"/>
    <property type="match status" value="1"/>
</dbReference>
<dbReference type="AlphaFoldDB" id="A0A432MPB0"/>
<dbReference type="OrthoDB" id="264150at2"/>
<accession>A0A432MPB0</accession>
<reference evidence="1 2" key="1">
    <citation type="submission" date="2018-12" db="EMBL/GenBank/DDBJ databases">
        <authorList>
            <person name="Toschakov S.V."/>
        </authorList>
    </citation>
    <scope>NUCLEOTIDE SEQUENCE [LARGE SCALE GENOMIC DNA]</scope>
    <source>
        <strain evidence="1 2">GM2012</strain>
    </source>
</reference>
<organism evidence="1 2">
    <name type="scientific">Tautonia sociabilis</name>
    <dbReference type="NCBI Taxonomy" id="2080755"/>
    <lineage>
        <taxon>Bacteria</taxon>
        <taxon>Pseudomonadati</taxon>
        <taxon>Planctomycetota</taxon>
        <taxon>Planctomycetia</taxon>
        <taxon>Isosphaerales</taxon>
        <taxon>Isosphaeraceae</taxon>
        <taxon>Tautonia</taxon>
    </lineage>
</organism>
<name>A0A432MPB0_9BACT</name>
<sequence>MTQLGGTRLVDLAVEWPLQYAGESVGIDEASYPGVRGRLAQVEGYLSATAIALVWFGPSPEGGEDPWAEVSGLMSRVEAEFSGRLLSGPDDLGRLDREPAEALTWAVAGLRGAAAICRSEGGTDRLEALIGRGVRAVRLVGLVDRPAGSTDDLGLGESDRELFAALAGLGGPRILVDLAGLGPRAAGEAIASCGESGGELVPIVSLGTLQDGKAGGLSAEDFERLRSLGGVVGLGMGRPFVAGADALAREIDAFASRTGGVDGLAIGTGFLGVEEAAEGLGTAPAVLSWLAGRFDEETSARLASENARATLNRAIAGSHRG</sequence>
<gene>
    <name evidence="1" type="ORF">TsocGM_03865</name>
</gene>
<proteinExistence type="predicted"/>
<reference evidence="1 2" key="2">
    <citation type="submission" date="2019-01" db="EMBL/GenBank/DDBJ databases">
        <title>Tautonia sociabilis, a novel thermotolerant planctomycete of Isosphaeraceae family, isolated from a 4000 m deep subterranean habitat.</title>
        <authorList>
            <person name="Kovaleva O.L."/>
            <person name="Elcheninov A.G."/>
            <person name="Van Heerden E."/>
            <person name="Toshchakov S.V."/>
            <person name="Novikov A."/>
            <person name="Bonch-Osmolovskaya E.A."/>
            <person name="Kublanov I.V."/>
        </authorList>
    </citation>
    <scope>NUCLEOTIDE SEQUENCE [LARGE SCALE GENOMIC DNA]</scope>
    <source>
        <strain evidence="1 2">GM2012</strain>
    </source>
</reference>
<dbReference type="Proteomes" id="UP000280296">
    <property type="component" value="Unassembled WGS sequence"/>
</dbReference>
<comment type="caution">
    <text evidence="1">The sequence shown here is derived from an EMBL/GenBank/DDBJ whole genome shotgun (WGS) entry which is preliminary data.</text>
</comment>
<keyword evidence="2" id="KW-1185">Reference proteome</keyword>
<evidence type="ECO:0000313" key="2">
    <source>
        <dbReference type="Proteomes" id="UP000280296"/>
    </source>
</evidence>
<dbReference type="Gene3D" id="3.20.20.140">
    <property type="entry name" value="Metal-dependent hydrolases"/>
    <property type="match status" value="1"/>
</dbReference>
<evidence type="ECO:0000313" key="1">
    <source>
        <dbReference type="EMBL" id="RUL89007.1"/>
    </source>
</evidence>
<dbReference type="EMBL" id="RYZH01000005">
    <property type="protein sequence ID" value="RUL89007.1"/>
    <property type="molecule type" value="Genomic_DNA"/>
</dbReference>